<comment type="similarity">
    <text evidence="1 5">Belongs to the type-B carboxylesterase/lipase family.</text>
</comment>
<organism evidence="7 8">
    <name type="scientific">Peltaster fructicola</name>
    <dbReference type="NCBI Taxonomy" id="286661"/>
    <lineage>
        <taxon>Eukaryota</taxon>
        <taxon>Fungi</taxon>
        <taxon>Dikarya</taxon>
        <taxon>Ascomycota</taxon>
        <taxon>Pezizomycotina</taxon>
        <taxon>Dothideomycetes</taxon>
        <taxon>Dothideomycetes incertae sedis</taxon>
        <taxon>Peltaster</taxon>
    </lineage>
</organism>
<dbReference type="PANTHER" id="PTHR43918:SF4">
    <property type="entry name" value="CARBOXYLIC ESTER HYDROLASE"/>
    <property type="match status" value="1"/>
</dbReference>
<dbReference type="Pfam" id="PF00135">
    <property type="entry name" value="COesterase"/>
    <property type="match status" value="1"/>
</dbReference>
<dbReference type="InterPro" id="IPR019826">
    <property type="entry name" value="Carboxylesterase_B_AS"/>
</dbReference>
<reference evidence="7 8" key="1">
    <citation type="journal article" date="2016" name="Sci. Rep.">
        <title>Peltaster fructicola genome reveals evolution from an invasive phytopathogen to an ectophytic parasite.</title>
        <authorList>
            <person name="Xu C."/>
            <person name="Chen H."/>
            <person name="Gleason M.L."/>
            <person name="Xu J.R."/>
            <person name="Liu H."/>
            <person name="Zhang R."/>
            <person name="Sun G."/>
        </authorList>
    </citation>
    <scope>NUCLEOTIDE SEQUENCE [LARGE SCALE GENOMIC DNA]</scope>
    <source>
        <strain evidence="7 8">LNHT1506</strain>
    </source>
</reference>
<dbReference type="SUPFAM" id="SSF53474">
    <property type="entry name" value="alpha/beta-Hydrolases"/>
    <property type="match status" value="1"/>
</dbReference>
<evidence type="ECO:0000256" key="3">
    <source>
        <dbReference type="ARBA" id="ARBA00023157"/>
    </source>
</evidence>
<evidence type="ECO:0000256" key="2">
    <source>
        <dbReference type="ARBA" id="ARBA00022801"/>
    </source>
</evidence>
<dbReference type="PANTHER" id="PTHR43918">
    <property type="entry name" value="ACETYLCHOLINESTERASE"/>
    <property type="match status" value="1"/>
</dbReference>
<keyword evidence="5" id="KW-0732">Signal</keyword>
<name>A0A6H0XPP4_9PEZI</name>
<dbReference type="PROSITE" id="PS00122">
    <property type="entry name" value="CARBOXYLESTERASE_B_1"/>
    <property type="match status" value="1"/>
</dbReference>
<dbReference type="OrthoDB" id="408631at2759"/>
<proteinExistence type="inferred from homology"/>
<gene>
    <name evidence="7" type="ORF">AMS68_002138</name>
</gene>
<feature type="signal peptide" evidence="5">
    <location>
        <begin position="1"/>
        <end position="19"/>
    </location>
</feature>
<feature type="active site" description="Acyl-ester intermediate" evidence="4">
    <location>
        <position position="260"/>
    </location>
</feature>
<keyword evidence="3" id="KW-1015">Disulfide bond</keyword>
<dbReference type="InterPro" id="IPR050654">
    <property type="entry name" value="AChE-related_enzymes"/>
</dbReference>
<protein>
    <recommendedName>
        <fullName evidence="5">Carboxylic ester hydrolase</fullName>
        <ecNumber evidence="5">3.1.1.-</ecNumber>
    </recommendedName>
</protein>
<dbReference type="EMBL" id="CP051140">
    <property type="protein sequence ID" value="QIW96620.1"/>
    <property type="molecule type" value="Genomic_DNA"/>
</dbReference>
<dbReference type="GO" id="GO:0004104">
    <property type="term" value="F:cholinesterase activity"/>
    <property type="evidence" value="ECO:0007669"/>
    <property type="project" value="InterPro"/>
</dbReference>
<dbReference type="InterPro" id="IPR019819">
    <property type="entry name" value="Carboxylesterase_B_CS"/>
</dbReference>
<dbReference type="InterPro" id="IPR029058">
    <property type="entry name" value="AB_hydrolase_fold"/>
</dbReference>
<keyword evidence="2 5" id="KW-0378">Hydrolase</keyword>
<feature type="active site" description="Charge relay system" evidence="4">
    <location>
        <position position="475"/>
    </location>
</feature>
<dbReference type="PROSITE" id="PS00941">
    <property type="entry name" value="CARBOXYLESTERASE_B_2"/>
    <property type="match status" value="1"/>
</dbReference>
<sequence length="598" mass="62866">MLGNTVLAALLATAPLARADWAGNWDNWWHRPSSTACSTAVQTTQTAASQAGSQTASQTCGYAGGAPTVTISAGVLHGTTTSLPAATATVNQFLGVPFAQSPPLRFAPAVKANSSSRVINATAFSPSCPQQFAIPGSAFIFNNPAPPESEDCLYLNVYTPSTPAPADGRPVLFWIYGGALQFGNAGQHAYDGSWFASYEDVIVVTTNYRTNVFGFPSSPELPSDGHNLGFLDQRLALQWVQDNIHLFGGSKNKVTIFGESAGAFSVDALLTSFPANSTPPFRGAILESGQYSYRAAAFASSAPSWYALSDALGCPGSYSSNLTCLRAANVSSIINTITSKALLFNPYPDNKTLVSNPAAQRLSGNIAKIPVLGGTNAQEGRVFEVGQQNLTASLNTFFGNNTALKDSVAEAFKIPQLGINAPYDQISQIFTELVFQCPAAKWANDTASVGIPAWRYYFNSSFTNTQALPGLGVYHSSEIEIVYGTYANATVTTQENALSQAMMGAWAKFARNPNYGPGWNRVGTGASGSVLVGASANATSGVLTNSNGTVQAGFVDLGLWGNRGDALSAGITVIEQSEVDFRCHVFDAVYALANSVSP</sequence>
<dbReference type="Proteomes" id="UP000503462">
    <property type="component" value="Chromosome 2"/>
</dbReference>
<feature type="active site" description="Charge relay system" evidence="4">
    <location>
        <position position="379"/>
    </location>
</feature>
<evidence type="ECO:0000256" key="4">
    <source>
        <dbReference type="PIRSR" id="PIRSR600997-1"/>
    </source>
</evidence>
<dbReference type="InterPro" id="IPR002018">
    <property type="entry name" value="CarbesteraseB"/>
</dbReference>
<dbReference type="EC" id="3.1.1.-" evidence="5"/>
<dbReference type="InterPro" id="IPR000997">
    <property type="entry name" value="Cholinesterase"/>
</dbReference>
<accession>A0A6H0XPP4</accession>
<feature type="chain" id="PRO_5026372716" description="Carboxylic ester hydrolase" evidence="5">
    <location>
        <begin position="20"/>
        <end position="598"/>
    </location>
</feature>
<dbReference type="PRINTS" id="PR00878">
    <property type="entry name" value="CHOLNESTRASE"/>
</dbReference>
<evidence type="ECO:0000313" key="7">
    <source>
        <dbReference type="EMBL" id="QIW96620.1"/>
    </source>
</evidence>
<evidence type="ECO:0000256" key="1">
    <source>
        <dbReference type="ARBA" id="ARBA00005964"/>
    </source>
</evidence>
<feature type="domain" description="Carboxylesterase type B" evidence="6">
    <location>
        <begin position="66"/>
        <end position="522"/>
    </location>
</feature>
<dbReference type="AlphaFoldDB" id="A0A6H0XPP4"/>
<evidence type="ECO:0000259" key="6">
    <source>
        <dbReference type="Pfam" id="PF00135"/>
    </source>
</evidence>
<evidence type="ECO:0000313" key="8">
    <source>
        <dbReference type="Proteomes" id="UP000503462"/>
    </source>
</evidence>
<keyword evidence="8" id="KW-1185">Reference proteome</keyword>
<evidence type="ECO:0000256" key="5">
    <source>
        <dbReference type="RuleBase" id="RU361235"/>
    </source>
</evidence>
<dbReference type="Gene3D" id="3.40.50.1820">
    <property type="entry name" value="alpha/beta hydrolase"/>
    <property type="match status" value="1"/>
</dbReference>